<evidence type="ECO:0000256" key="3">
    <source>
        <dbReference type="ARBA" id="ARBA00022519"/>
    </source>
</evidence>
<comment type="function">
    <text evidence="12">Fluoride-specific ion channel. Important for reducing fluoride concentration in the cell, thus reducing its toxicity.</text>
</comment>
<keyword evidence="7 12" id="KW-0406">Ion transport</keyword>
<evidence type="ECO:0000256" key="4">
    <source>
        <dbReference type="ARBA" id="ARBA00022692"/>
    </source>
</evidence>
<sequence length="123" mass="13279">MSWLAVGAGAAMGAWLRWWLGLWFNLVNPQIPLGTVFANLAGGYLVGLAVAFFSSHPGIPPEWRLFAITGFLGGLTTFSTFSAEAVLLLQRGDYLWALGHIMLHLVGSILFCIAGFATYKAFA</sequence>
<organism evidence="13 14">
    <name type="scientific">Herminiimonas aquatilis</name>
    <dbReference type="NCBI Taxonomy" id="345342"/>
    <lineage>
        <taxon>Bacteria</taxon>
        <taxon>Pseudomonadati</taxon>
        <taxon>Pseudomonadota</taxon>
        <taxon>Betaproteobacteria</taxon>
        <taxon>Burkholderiales</taxon>
        <taxon>Oxalobacteraceae</taxon>
        <taxon>Herminiimonas</taxon>
    </lineage>
</organism>
<protein>
    <recommendedName>
        <fullName evidence="12">Fluoride-specific ion channel FluC</fullName>
    </recommendedName>
</protein>
<keyword evidence="12" id="KW-0479">Metal-binding</keyword>
<gene>
    <name evidence="12 13" type="primary">crcB</name>
    <name evidence="12" type="synonym">fluC</name>
    <name evidence="13" type="ORF">ACFQO0_01250</name>
</gene>
<evidence type="ECO:0000256" key="6">
    <source>
        <dbReference type="ARBA" id="ARBA00023053"/>
    </source>
</evidence>
<accession>A0ABW2J1I4</accession>
<feature type="transmembrane region" description="Helical" evidence="12">
    <location>
        <begin position="29"/>
        <end position="53"/>
    </location>
</feature>
<keyword evidence="14" id="KW-1185">Reference proteome</keyword>
<keyword evidence="6 12" id="KW-0915">Sodium</keyword>
<comment type="catalytic activity">
    <reaction evidence="11">
        <text>fluoride(in) = fluoride(out)</text>
        <dbReference type="Rhea" id="RHEA:76159"/>
        <dbReference type="ChEBI" id="CHEBI:17051"/>
    </reaction>
    <physiologicalReaction direction="left-to-right" evidence="11">
        <dbReference type="Rhea" id="RHEA:76160"/>
    </physiologicalReaction>
</comment>
<keyword evidence="2 12" id="KW-1003">Cell membrane</keyword>
<name>A0ABW2J1I4_9BURK</name>
<dbReference type="InterPro" id="IPR003691">
    <property type="entry name" value="FluC"/>
</dbReference>
<dbReference type="NCBIfam" id="NF010792">
    <property type="entry name" value="PRK14196.1"/>
    <property type="match status" value="1"/>
</dbReference>
<comment type="caution">
    <text evidence="13">The sequence shown here is derived from an EMBL/GenBank/DDBJ whole genome shotgun (WGS) entry which is preliminary data.</text>
</comment>
<dbReference type="Proteomes" id="UP001596379">
    <property type="component" value="Unassembled WGS sequence"/>
</dbReference>
<feature type="transmembrane region" description="Helical" evidence="12">
    <location>
        <begin position="94"/>
        <end position="119"/>
    </location>
</feature>
<dbReference type="EMBL" id="JBHTCC010000001">
    <property type="protein sequence ID" value="MFC7297057.1"/>
    <property type="molecule type" value="Genomic_DNA"/>
</dbReference>
<dbReference type="HAMAP" id="MF_00454">
    <property type="entry name" value="FluC"/>
    <property type="match status" value="1"/>
</dbReference>
<keyword evidence="5 12" id="KW-1133">Transmembrane helix</keyword>
<evidence type="ECO:0000256" key="12">
    <source>
        <dbReference type="HAMAP-Rule" id="MF_00454"/>
    </source>
</evidence>
<keyword evidence="12" id="KW-0813">Transport</keyword>
<keyword evidence="4 12" id="KW-0812">Transmembrane</keyword>
<dbReference type="Pfam" id="PF02537">
    <property type="entry name" value="CRCB"/>
    <property type="match status" value="1"/>
</dbReference>
<evidence type="ECO:0000256" key="11">
    <source>
        <dbReference type="ARBA" id="ARBA00035585"/>
    </source>
</evidence>
<dbReference type="PANTHER" id="PTHR28259">
    <property type="entry name" value="FLUORIDE EXPORT PROTEIN 1-RELATED"/>
    <property type="match status" value="1"/>
</dbReference>
<evidence type="ECO:0000313" key="13">
    <source>
        <dbReference type="EMBL" id="MFC7297057.1"/>
    </source>
</evidence>
<comment type="similarity">
    <text evidence="10 12">Belongs to the fluoride channel Fluc/FEX (TC 1.A.43) family.</text>
</comment>
<keyword evidence="3" id="KW-0997">Cell inner membrane</keyword>
<evidence type="ECO:0000313" key="14">
    <source>
        <dbReference type="Proteomes" id="UP001596379"/>
    </source>
</evidence>
<feature type="binding site" evidence="12">
    <location>
        <position position="73"/>
    </location>
    <ligand>
        <name>Na(+)</name>
        <dbReference type="ChEBI" id="CHEBI:29101"/>
        <note>structural</note>
    </ligand>
</feature>
<evidence type="ECO:0000256" key="9">
    <source>
        <dbReference type="ARBA" id="ARBA00023303"/>
    </source>
</evidence>
<keyword evidence="9 12" id="KW-0407">Ion channel</keyword>
<feature type="binding site" evidence="12">
    <location>
        <position position="76"/>
    </location>
    <ligand>
        <name>Na(+)</name>
        <dbReference type="ChEBI" id="CHEBI:29101"/>
        <note>structural</note>
    </ligand>
</feature>
<dbReference type="PANTHER" id="PTHR28259:SF1">
    <property type="entry name" value="FLUORIDE EXPORT PROTEIN 1-RELATED"/>
    <property type="match status" value="1"/>
</dbReference>
<evidence type="ECO:0000256" key="8">
    <source>
        <dbReference type="ARBA" id="ARBA00023136"/>
    </source>
</evidence>
<evidence type="ECO:0000256" key="7">
    <source>
        <dbReference type="ARBA" id="ARBA00023065"/>
    </source>
</evidence>
<reference evidence="14" key="1">
    <citation type="journal article" date="2019" name="Int. J. Syst. Evol. Microbiol.">
        <title>The Global Catalogue of Microorganisms (GCM) 10K type strain sequencing project: providing services to taxonomists for standard genome sequencing and annotation.</title>
        <authorList>
            <consortium name="The Broad Institute Genomics Platform"/>
            <consortium name="The Broad Institute Genome Sequencing Center for Infectious Disease"/>
            <person name="Wu L."/>
            <person name="Ma J."/>
        </authorList>
    </citation>
    <scope>NUCLEOTIDE SEQUENCE [LARGE SCALE GENOMIC DNA]</scope>
    <source>
        <strain evidence="14">CCUG 36956</strain>
    </source>
</reference>
<evidence type="ECO:0000256" key="2">
    <source>
        <dbReference type="ARBA" id="ARBA00022475"/>
    </source>
</evidence>
<comment type="activity regulation">
    <text evidence="12">Na(+) is not transported, but it plays an essential structural role and its presence is essential for fluoride channel function.</text>
</comment>
<evidence type="ECO:0000256" key="10">
    <source>
        <dbReference type="ARBA" id="ARBA00035120"/>
    </source>
</evidence>
<evidence type="ECO:0000256" key="1">
    <source>
        <dbReference type="ARBA" id="ARBA00004651"/>
    </source>
</evidence>
<evidence type="ECO:0000256" key="5">
    <source>
        <dbReference type="ARBA" id="ARBA00022989"/>
    </source>
</evidence>
<proteinExistence type="inferred from homology"/>
<dbReference type="RefSeq" id="WP_382233975.1">
    <property type="nucleotide sequence ID" value="NZ_JBHTCC010000001.1"/>
</dbReference>
<feature type="transmembrane region" description="Helical" evidence="12">
    <location>
        <begin position="65"/>
        <end position="88"/>
    </location>
</feature>
<comment type="subcellular location">
    <subcellularLocation>
        <location evidence="1 12">Cell membrane</location>
        <topology evidence="1 12">Multi-pass membrane protein</topology>
    </subcellularLocation>
</comment>
<dbReference type="NCBIfam" id="TIGR00494">
    <property type="entry name" value="crcB"/>
    <property type="match status" value="1"/>
</dbReference>
<keyword evidence="8 12" id="KW-0472">Membrane</keyword>